<dbReference type="SUPFAM" id="SSF49785">
    <property type="entry name" value="Galactose-binding domain-like"/>
    <property type="match status" value="2"/>
</dbReference>
<gene>
    <name evidence="6" type="primary">HMCT</name>
    <name evidence="6" type="ORF">Anas_04461</name>
</gene>
<evidence type="ECO:0000313" key="7">
    <source>
        <dbReference type="Proteomes" id="UP000326759"/>
    </source>
</evidence>
<evidence type="ECO:0000259" key="5">
    <source>
        <dbReference type="PROSITE" id="PS50022"/>
    </source>
</evidence>
<comment type="subcellular location">
    <subcellularLocation>
        <location evidence="1">Secreted</location>
    </subcellularLocation>
</comment>
<dbReference type="InterPro" id="IPR025155">
    <property type="entry name" value="WxxW_domain"/>
</dbReference>
<dbReference type="EMBL" id="SEYY01000786">
    <property type="protein sequence ID" value="KAB7506484.1"/>
    <property type="molecule type" value="Genomic_DNA"/>
</dbReference>
<dbReference type="PANTHER" id="PTHR24543">
    <property type="entry name" value="MULTICOPPER OXIDASE-RELATED"/>
    <property type="match status" value="1"/>
</dbReference>
<dbReference type="PROSITE" id="PS01286">
    <property type="entry name" value="FA58C_2"/>
    <property type="match status" value="1"/>
</dbReference>
<dbReference type="SMART" id="SM00231">
    <property type="entry name" value="FA58C"/>
    <property type="match status" value="2"/>
</dbReference>
<dbReference type="Gene3D" id="2.60.120.260">
    <property type="entry name" value="Galactose-binding domain-like"/>
    <property type="match status" value="3"/>
</dbReference>
<dbReference type="Pfam" id="PF00754">
    <property type="entry name" value="F5_F8_type_C"/>
    <property type="match status" value="1"/>
</dbReference>
<keyword evidence="7" id="KW-1185">Reference proteome</keyword>
<dbReference type="PROSITE" id="PS50022">
    <property type="entry name" value="FA58C_3"/>
    <property type="match status" value="1"/>
</dbReference>
<organism evidence="6 7">
    <name type="scientific">Armadillidium nasatum</name>
    <dbReference type="NCBI Taxonomy" id="96803"/>
    <lineage>
        <taxon>Eukaryota</taxon>
        <taxon>Metazoa</taxon>
        <taxon>Ecdysozoa</taxon>
        <taxon>Arthropoda</taxon>
        <taxon>Crustacea</taxon>
        <taxon>Multicrustacea</taxon>
        <taxon>Malacostraca</taxon>
        <taxon>Eumalacostraca</taxon>
        <taxon>Peracarida</taxon>
        <taxon>Isopoda</taxon>
        <taxon>Oniscidea</taxon>
        <taxon>Crinocheta</taxon>
        <taxon>Armadillidiidae</taxon>
        <taxon>Armadillidium</taxon>
    </lineage>
</organism>
<evidence type="ECO:0000256" key="3">
    <source>
        <dbReference type="ARBA" id="ARBA00022729"/>
    </source>
</evidence>
<evidence type="ECO:0000313" key="6">
    <source>
        <dbReference type="EMBL" id="KAB7506484.1"/>
    </source>
</evidence>
<keyword evidence="3" id="KW-0732">Signal</keyword>
<reference evidence="6 7" key="1">
    <citation type="journal article" date="2019" name="PLoS Biol.">
        <title>Sex chromosomes control vertical transmission of feminizing Wolbachia symbionts in an isopod.</title>
        <authorList>
            <person name="Becking T."/>
            <person name="Chebbi M.A."/>
            <person name="Giraud I."/>
            <person name="Moumen B."/>
            <person name="Laverre T."/>
            <person name="Caubet Y."/>
            <person name="Peccoud J."/>
            <person name="Gilbert C."/>
            <person name="Cordaux R."/>
        </authorList>
    </citation>
    <scope>NUCLEOTIDE SEQUENCE [LARGE SCALE GENOMIC DNA]</scope>
    <source>
        <strain evidence="6">ANa2</strain>
        <tissue evidence="6">Whole body excluding digestive tract and cuticle</tissue>
    </source>
</reference>
<name>A0A5N5TJZ1_9CRUS</name>
<dbReference type="InterPro" id="IPR000421">
    <property type="entry name" value="FA58C"/>
</dbReference>
<feature type="domain" description="F5/8 type C" evidence="5">
    <location>
        <begin position="746"/>
        <end position="890"/>
    </location>
</feature>
<dbReference type="OrthoDB" id="6262482at2759"/>
<dbReference type="GO" id="GO:0005576">
    <property type="term" value="C:extracellular region"/>
    <property type="evidence" value="ECO:0007669"/>
    <property type="project" value="UniProtKB-SubCell"/>
</dbReference>
<protein>
    <submittedName>
        <fullName evidence="6">Hemocytin</fullName>
    </submittedName>
</protein>
<comment type="caution">
    <text evidence="6">The sequence shown here is derived from an EMBL/GenBank/DDBJ whole genome shotgun (WGS) entry which is preliminary data.</text>
</comment>
<dbReference type="CDD" id="cd19941">
    <property type="entry name" value="TIL"/>
    <property type="match status" value="1"/>
</dbReference>
<dbReference type="Proteomes" id="UP000326759">
    <property type="component" value="Unassembled WGS sequence"/>
</dbReference>
<evidence type="ECO:0000256" key="1">
    <source>
        <dbReference type="ARBA" id="ARBA00004613"/>
    </source>
</evidence>
<evidence type="ECO:0000256" key="4">
    <source>
        <dbReference type="ARBA" id="ARBA00023180"/>
    </source>
</evidence>
<sequence length="1307" mass="146599">MCSSLFVLQGNFSCSKEKCLDDDEIAPACVDEVTGKACPPGYFLRNNSTCVMIGDCNCMLPNGMSAPPERTFLVSDCEICKCSNNELLCDNSRCYDKPREFDCDEWSPWMSVSAPSGQGDMETLDVLKRYHPQICDNPDKIECREKESGKPYYSRGQKVTCDTKTGFQCLNKNNPGGCKDYEVRIFCSCKVTSVKPSGLTTPPDKKYYTTTPLPPLPGCVEPYWTEWFNVTHPRIKGGDYELIDVIIREGLDICPKDYITKIECGYYREVKTPIDLTKGRKKFSKGRPAKFRSTYEMADYTESDDMYVTCSKLSGLTCVNALQAKSKKCQDYAIRVLCNCESDDDVYEPKEKFTPAGVPSTTPYPGWPVIGEKCEEETVRVECAIECHRTCLFYRHYLNLGGECPSDEDCAPACMEPYKKQACPDGLYMADNSTCVNIDECTCHLPNGQPLPGGMRMQVSKCEWCSCDDNILNCEKTPGCSEEPEKTVEPLVSSSAIPEILETKPTTAFTTQPPLSLIKIRCNEWTPWMNMKRTSAGDTQLISDLRAQYEDLCEKPINISCRDAIAKLPASELDQTITCNTEEGLICRNDENRGDCYDYEVSLFCECEEGVSTTPKDLLKSTLAPAITTELVPCDGYSPWINEHRPWLEDGDTEYQTLAYLREKFSFCLEGHISEIECLEATSGMDISVNKNVRCDKNFGLRCKNEDQDNGVCYDFKIRYYCTCGTTLATRPTLLVRTTPTPPSVCDPEKYIDLLEFVDDSAFSATSSISSTYGPASARLRSEIQRGGAWIPQISENQYLQINLGEIRTIYGFYIAGSSISKDRVTSLEVTVSDDDIAWSPVNPPIFRGPKVSKIEELNLFSGPIEAQYIRFYPLTWSGEIAMRVEIVEPSICDEEMGLENGDLGEDQIQVSSVMNDMDFFYGKANVRLNNKVVQGLSGGAWVAKPSPNEYIRVAKPASNKYIRVAKPYCNEYIQIFSANYDSNTPIENPFDRVIEARYLEIRPVTWNVNIAMRVEIKGCFKPYPQTKPTPTPTKAVLPPPYCEACPNLPPEYFDKCYPCQENEKFDGESCVPEIICPCYHEGVKYVLGTYFENKDCESCVCQGSGITECKPIECDECTEEGERPVQTPSCKCVCKPCPENTRLCSSNDFCLEDKKWCDGIEHCPNDEVDCPTLAPPGVILQAYISECPIPKCPEEWELNLEIEGDDVVCPQYTCQPPDITTPMSCPSPLCPFGYNIILIPKKSYGACPKYECEAPETTLEPYTCPPPTCPNGYELEVAPVSYDQYSQTFGNYEQHSYDESDGLSTI</sequence>
<evidence type="ECO:0000256" key="2">
    <source>
        <dbReference type="ARBA" id="ARBA00022525"/>
    </source>
</evidence>
<accession>A0A5N5TJZ1</accession>
<dbReference type="Pfam" id="PF13330">
    <property type="entry name" value="Mucin2_WxxW"/>
    <property type="match status" value="4"/>
</dbReference>
<keyword evidence="4" id="KW-0325">Glycoprotein</keyword>
<proteinExistence type="predicted"/>
<dbReference type="CDD" id="cd00057">
    <property type="entry name" value="FA58C"/>
    <property type="match status" value="1"/>
</dbReference>
<dbReference type="InterPro" id="IPR008979">
    <property type="entry name" value="Galactose-bd-like_sf"/>
</dbReference>
<keyword evidence="2" id="KW-0964">Secreted</keyword>